<keyword evidence="2" id="KW-1185">Reference proteome</keyword>
<organism evidence="1 2">
    <name type="scientific">Daphnia sinensis</name>
    <dbReference type="NCBI Taxonomy" id="1820382"/>
    <lineage>
        <taxon>Eukaryota</taxon>
        <taxon>Metazoa</taxon>
        <taxon>Ecdysozoa</taxon>
        <taxon>Arthropoda</taxon>
        <taxon>Crustacea</taxon>
        <taxon>Branchiopoda</taxon>
        <taxon>Diplostraca</taxon>
        <taxon>Cladocera</taxon>
        <taxon>Anomopoda</taxon>
        <taxon>Daphniidae</taxon>
        <taxon>Daphnia</taxon>
        <taxon>Daphnia similis group</taxon>
    </lineage>
</organism>
<reference evidence="1 2" key="1">
    <citation type="submission" date="2022-05" db="EMBL/GenBank/DDBJ databases">
        <title>A multi-omics perspective on studying reproductive biology in Daphnia sinensis.</title>
        <authorList>
            <person name="Jia J."/>
        </authorList>
    </citation>
    <scope>NUCLEOTIDE SEQUENCE [LARGE SCALE GENOMIC DNA]</scope>
    <source>
        <strain evidence="1 2">WSL</strain>
    </source>
</reference>
<dbReference type="Proteomes" id="UP000820818">
    <property type="component" value="Linkage Group LG2"/>
</dbReference>
<proteinExistence type="predicted"/>
<protein>
    <submittedName>
        <fullName evidence="1">Uncharacterized protein</fullName>
    </submittedName>
</protein>
<evidence type="ECO:0000313" key="1">
    <source>
        <dbReference type="EMBL" id="KAI9563802.1"/>
    </source>
</evidence>
<dbReference type="AlphaFoldDB" id="A0AAD5L0D7"/>
<comment type="caution">
    <text evidence="1">The sequence shown here is derived from an EMBL/GenBank/DDBJ whole genome shotgun (WGS) entry which is preliminary data.</text>
</comment>
<sequence length="132" mass="14134">MALPTPIALQKLGLGEELTAGELTVAHTEHQILELDPMLMRSVFADRTVKFSIEIPVAPIAESLVSFRTGEGGTAIILEKNLDLSGIVQATLHGLVSVSRRNVGFVNEWTTAAVVGGSNDRMSYQSTCHDSS</sequence>
<gene>
    <name evidence="1" type="ORF">GHT06_011268</name>
</gene>
<dbReference type="EMBL" id="WJBH02000002">
    <property type="protein sequence ID" value="KAI9563802.1"/>
    <property type="molecule type" value="Genomic_DNA"/>
</dbReference>
<evidence type="ECO:0000313" key="2">
    <source>
        <dbReference type="Proteomes" id="UP000820818"/>
    </source>
</evidence>
<accession>A0AAD5L0D7</accession>
<name>A0AAD5L0D7_9CRUS</name>